<feature type="compositionally biased region" description="Basic and acidic residues" evidence="1">
    <location>
        <begin position="697"/>
        <end position="712"/>
    </location>
</feature>
<evidence type="ECO:0000256" key="1">
    <source>
        <dbReference type="SAM" id="MobiDB-lite"/>
    </source>
</evidence>
<organism evidence="2 3">
    <name type="scientific">Aureobasidium melanogenum</name>
    <name type="common">Aureobasidium pullulans var. melanogenum</name>
    <dbReference type="NCBI Taxonomy" id="46634"/>
    <lineage>
        <taxon>Eukaryota</taxon>
        <taxon>Fungi</taxon>
        <taxon>Dikarya</taxon>
        <taxon>Ascomycota</taxon>
        <taxon>Pezizomycotina</taxon>
        <taxon>Dothideomycetes</taxon>
        <taxon>Dothideomycetidae</taxon>
        <taxon>Dothideales</taxon>
        <taxon>Saccotheciaceae</taxon>
        <taxon>Aureobasidium</taxon>
    </lineage>
</organism>
<name>A0A9P8JRL6_AURME</name>
<protein>
    <submittedName>
        <fullName evidence="2">Uncharacterized protein</fullName>
    </submittedName>
</protein>
<reference evidence="2" key="1">
    <citation type="journal article" date="2021" name="J Fungi (Basel)">
        <title>Virulence traits and population genomics of the black yeast Aureobasidium melanogenum.</title>
        <authorList>
            <person name="Cernosa A."/>
            <person name="Sun X."/>
            <person name="Gostincar C."/>
            <person name="Fang C."/>
            <person name="Gunde-Cimerman N."/>
            <person name="Song Z."/>
        </authorList>
    </citation>
    <scope>NUCLEOTIDE SEQUENCE</scope>
    <source>
        <strain evidence="2">EXF-9298</strain>
    </source>
</reference>
<feature type="region of interest" description="Disordered" evidence="1">
    <location>
        <begin position="697"/>
        <end position="732"/>
    </location>
</feature>
<dbReference type="EMBL" id="JAHFXS010002198">
    <property type="protein sequence ID" value="KAG9973460.1"/>
    <property type="molecule type" value="Genomic_DNA"/>
</dbReference>
<dbReference type="Proteomes" id="UP000729357">
    <property type="component" value="Unassembled WGS sequence"/>
</dbReference>
<comment type="caution">
    <text evidence="2">The sequence shown here is derived from an EMBL/GenBank/DDBJ whole genome shotgun (WGS) entry which is preliminary data.</text>
</comment>
<evidence type="ECO:0000313" key="3">
    <source>
        <dbReference type="Proteomes" id="UP000729357"/>
    </source>
</evidence>
<keyword evidence="3" id="KW-1185">Reference proteome</keyword>
<proteinExistence type="predicted"/>
<sequence length="732" mass="83237">MKRRLDRLEDHLNREVNSAKKSEDRIFKLEDVSRMTTNAVELATKNHRSLYEQTSKDKLSYRERFSTLEVEMDKNKTRNKETGHAINGIRSLLDNHIDKSKITHQEQAQNINLCRSKIEEIQHKLDVEIESKLRDNSEILTATRKEMKELKEHPALLSHPPVLCAPAAPTSISVDPVEVESRLKAVEQRVQILDEGAWKKDMLFAGELDTLRSNLGNLQVKLEKMQDNNGVEISGKKGLTEEELRNFTAWKDLKSRVEGLASNVNDLSANTTRLEELISGTKSDLESSINEVKQVTLQGVSESLKPQLEYLSKTVENHIDLLQRHELRLNSVTTDEVCKMMENQWRTMYGVPTELRGLVQRQKNLESLTMRSCDDLNKKVSEMNMKYEGMAMEFRNPIQHPSSQPIATLLSQAHPRTAPACPRIAYFRCVFPIAQSPLSSSDGRASTASFASLIPFLRPLQPLPLQRRSHLEKLAQALRPFPPSIPSARLLPRQRHSHLQKLAQAPRPPRCHIAKHRLFHTVSAMGWPGEDGPPDGVDGEPIDQVGSLRFHHYAPTMEAIESVYITSSTTTTNEQYACFLKLNHATFDVLKSEILELLRRPTGISSKSSAKRESQRATGISAMLGGEGQKTQTVMSKIVSIFEARHPEMFTEPKTEAEIEADYTPNQYGRMDRAPSMYRHVFTKRLFRSLADEMKGYPELRDRLTEDGKGRNDQWGPKHPNKVRKTNELKGE</sequence>
<gene>
    <name evidence="2" type="ORF">KCU98_g12622</name>
</gene>
<feature type="non-terminal residue" evidence="2">
    <location>
        <position position="732"/>
    </location>
</feature>
<evidence type="ECO:0000313" key="2">
    <source>
        <dbReference type="EMBL" id="KAG9973460.1"/>
    </source>
</evidence>
<reference evidence="2" key="2">
    <citation type="submission" date="2021-08" db="EMBL/GenBank/DDBJ databases">
        <authorList>
            <person name="Gostincar C."/>
            <person name="Sun X."/>
            <person name="Song Z."/>
            <person name="Gunde-Cimerman N."/>
        </authorList>
    </citation>
    <scope>NUCLEOTIDE SEQUENCE</scope>
    <source>
        <strain evidence="2">EXF-9298</strain>
    </source>
</reference>
<accession>A0A9P8JRL6</accession>
<dbReference type="AlphaFoldDB" id="A0A9P8JRL6"/>